<comment type="subcellular location">
    <subcellularLocation>
        <location evidence="1">Membrane</location>
        <topology evidence="1">Multi-pass membrane protein</topology>
    </subcellularLocation>
</comment>
<dbReference type="PROSITE" id="PS00217">
    <property type="entry name" value="SUGAR_TRANSPORT_2"/>
    <property type="match status" value="1"/>
</dbReference>
<dbReference type="InterPro" id="IPR005829">
    <property type="entry name" value="Sugar_transporter_CS"/>
</dbReference>
<dbReference type="InterPro" id="IPR020846">
    <property type="entry name" value="MFS_dom"/>
</dbReference>
<dbReference type="Gene3D" id="1.20.1250.20">
    <property type="entry name" value="MFS general substrate transporter like domains"/>
    <property type="match status" value="1"/>
</dbReference>
<reference evidence="10 11" key="1">
    <citation type="submission" date="2024-05" db="EMBL/GenBank/DDBJ databases">
        <title>Long read based assembly of the Candida bracarensis genome reveals expanded adhesin content.</title>
        <authorList>
            <person name="Marcet-Houben M."/>
            <person name="Ksiezopolska E."/>
            <person name="Gabaldon T."/>
        </authorList>
    </citation>
    <scope>NUCLEOTIDE SEQUENCE [LARGE SCALE GENOMIC DNA]</scope>
    <source>
        <strain evidence="10 11">CBM6</strain>
    </source>
</reference>
<dbReference type="InterPro" id="IPR036259">
    <property type="entry name" value="MFS_trans_sf"/>
</dbReference>
<sequence>MKKTYNVNKLAIFLFLVGCLMGMDLTALGVFLNGPQFLNAFGRPTPIEQGLLMGANPLGGLIGSIFYVNLSKTKGRINLFQISSLIWFVGAVVGTVVAQIWMIALARLIKGVTIGMLSILVTSYISELFPSQIRGRTLAFVQVGYTFSILSMHFLCVACDLIKSQLSFRLAWGLECLPAIIVYAITYWIPESPFYLIISGNYEQAEFEYNSMARRYNKNCNENDTQTKELNNFEIVEHYGCTEQPLTYMELLKKNSRNYVFMGCLLQIMVQCTGINIILYYITYICEMVGLTQEVKLLVSSIPYFINAILSCCPLWYLDRVPRKSMTILGSTTLSVAMISISIIMVTTGKKVDPIHGNKALIWIVPRVPGIFVLVLCFLFVGVFSLTIACIPWIYTNELLPARSKPNGFPICMATGWIMNFTITMTCPLLMENLQWGIYLFFGGVTLILSSVIMIFFPETKEVITSQSHKTVNDLKEPRLSLEKT</sequence>
<keyword evidence="6 8" id="KW-0472">Membrane</keyword>
<feature type="transmembrane region" description="Helical" evidence="8">
    <location>
        <begin position="51"/>
        <end position="70"/>
    </location>
</feature>
<dbReference type="InterPro" id="IPR003663">
    <property type="entry name" value="Sugar/inositol_transpt"/>
</dbReference>
<protein>
    <submittedName>
        <fullName evidence="10">MFS, Sugar transporter</fullName>
    </submittedName>
</protein>
<evidence type="ECO:0000256" key="2">
    <source>
        <dbReference type="ARBA" id="ARBA00010992"/>
    </source>
</evidence>
<dbReference type="Proteomes" id="UP001623330">
    <property type="component" value="Unassembled WGS sequence"/>
</dbReference>
<dbReference type="PRINTS" id="PR00171">
    <property type="entry name" value="SUGRTRNSPORT"/>
</dbReference>
<organism evidence="10 11">
    <name type="scientific">Nakaseomyces bracarensis</name>
    <dbReference type="NCBI Taxonomy" id="273131"/>
    <lineage>
        <taxon>Eukaryota</taxon>
        <taxon>Fungi</taxon>
        <taxon>Dikarya</taxon>
        <taxon>Ascomycota</taxon>
        <taxon>Saccharomycotina</taxon>
        <taxon>Saccharomycetes</taxon>
        <taxon>Saccharomycetales</taxon>
        <taxon>Saccharomycetaceae</taxon>
        <taxon>Nakaseomyces</taxon>
    </lineage>
</organism>
<feature type="transmembrane region" description="Helical" evidence="8">
    <location>
        <begin position="138"/>
        <end position="158"/>
    </location>
</feature>
<keyword evidence="11" id="KW-1185">Reference proteome</keyword>
<feature type="transmembrane region" description="Helical" evidence="8">
    <location>
        <begin position="302"/>
        <end position="319"/>
    </location>
</feature>
<evidence type="ECO:0000256" key="1">
    <source>
        <dbReference type="ARBA" id="ARBA00004141"/>
    </source>
</evidence>
<proteinExistence type="inferred from homology"/>
<dbReference type="InterPro" id="IPR050360">
    <property type="entry name" value="MFS_Sugar_Transporters"/>
</dbReference>
<evidence type="ECO:0000256" key="5">
    <source>
        <dbReference type="ARBA" id="ARBA00022989"/>
    </source>
</evidence>
<accession>A0ABR4NP95</accession>
<feature type="transmembrane region" description="Helical" evidence="8">
    <location>
        <begin position="437"/>
        <end position="457"/>
    </location>
</feature>
<gene>
    <name evidence="10" type="ORF">RNJ44_01961</name>
</gene>
<keyword evidence="10" id="KW-0762">Sugar transport</keyword>
<feature type="transmembrane region" description="Helical" evidence="8">
    <location>
        <begin position="170"/>
        <end position="189"/>
    </location>
</feature>
<dbReference type="SUPFAM" id="SSF103473">
    <property type="entry name" value="MFS general substrate transporter"/>
    <property type="match status" value="1"/>
</dbReference>
<evidence type="ECO:0000256" key="6">
    <source>
        <dbReference type="ARBA" id="ARBA00023136"/>
    </source>
</evidence>
<feature type="transmembrane region" description="Helical" evidence="8">
    <location>
        <begin position="259"/>
        <end position="282"/>
    </location>
</feature>
<comment type="similarity">
    <text evidence="2 7">Belongs to the major facilitator superfamily. Sugar transporter (TC 2.A.1.1) family.</text>
</comment>
<evidence type="ECO:0000256" key="3">
    <source>
        <dbReference type="ARBA" id="ARBA00022448"/>
    </source>
</evidence>
<keyword evidence="4 8" id="KW-0812">Transmembrane</keyword>
<evidence type="ECO:0000256" key="8">
    <source>
        <dbReference type="SAM" id="Phobius"/>
    </source>
</evidence>
<feature type="transmembrane region" description="Helical" evidence="8">
    <location>
        <begin position="12"/>
        <end position="31"/>
    </location>
</feature>
<feature type="transmembrane region" description="Helical" evidence="8">
    <location>
        <begin position="82"/>
        <end position="102"/>
    </location>
</feature>
<dbReference type="PROSITE" id="PS50850">
    <property type="entry name" value="MFS"/>
    <property type="match status" value="1"/>
</dbReference>
<keyword evidence="3 7" id="KW-0813">Transport</keyword>
<comment type="caution">
    <text evidence="10">The sequence shown here is derived from an EMBL/GenBank/DDBJ whole genome shotgun (WGS) entry which is preliminary data.</text>
</comment>
<evidence type="ECO:0000313" key="10">
    <source>
        <dbReference type="EMBL" id="KAL3229825.1"/>
    </source>
</evidence>
<evidence type="ECO:0000256" key="7">
    <source>
        <dbReference type="RuleBase" id="RU003346"/>
    </source>
</evidence>
<dbReference type="Pfam" id="PF00083">
    <property type="entry name" value="Sugar_tr"/>
    <property type="match status" value="1"/>
</dbReference>
<dbReference type="InterPro" id="IPR005828">
    <property type="entry name" value="MFS_sugar_transport-like"/>
</dbReference>
<dbReference type="EMBL" id="JBEVYD010000011">
    <property type="protein sequence ID" value="KAL3229825.1"/>
    <property type="molecule type" value="Genomic_DNA"/>
</dbReference>
<name>A0ABR4NP95_9SACH</name>
<feature type="transmembrane region" description="Helical" evidence="8">
    <location>
        <begin position="326"/>
        <end position="348"/>
    </location>
</feature>
<feature type="transmembrane region" description="Helical" evidence="8">
    <location>
        <begin position="368"/>
        <end position="395"/>
    </location>
</feature>
<evidence type="ECO:0000259" key="9">
    <source>
        <dbReference type="PROSITE" id="PS50850"/>
    </source>
</evidence>
<dbReference type="PANTHER" id="PTHR48022:SF7">
    <property type="entry name" value="MAJOR FACILITATOR SUPERFAMILY (MFS) PROFILE DOMAIN-CONTAINING PROTEIN-RELATED"/>
    <property type="match status" value="1"/>
</dbReference>
<evidence type="ECO:0000313" key="11">
    <source>
        <dbReference type="Proteomes" id="UP001623330"/>
    </source>
</evidence>
<evidence type="ECO:0000256" key="4">
    <source>
        <dbReference type="ARBA" id="ARBA00022692"/>
    </source>
</evidence>
<dbReference type="PANTHER" id="PTHR48022">
    <property type="entry name" value="PLASTIDIC GLUCOSE TRANSPORTER 4"/>
    <property type="match status" value="1"/>
</dbReference>
<feature type="domain" description="Major facilitator superfamily (MFS) profile" evidence="9">
    <location>
        <begin position="10"/>
        <end position="461"/>
    </location>
</feature>
<keyword evidence="5 8" id="KW-1133">Transmembrane helix</keyword>
<feature type="transmembrane region" description="Helical" evidence="8">
    <location>
        <begin position="407"/>
        <end position="431"/>
    </location>
</feature>
<dbReference type="NCBIfam" id="TIGR00879">
    <property type="entry name" value="SP"/>
    <property type="match status" value="1"/>
</dbReference>